<evidence type="ECO:0000313" key="3">
    <source>
        <dbReference type="Proteomes" id="UP000887563"/>
    </source>
</evidence>
<dbReference type="InterPro" id="IPR033891">
    <property type="entry name" value="TTC38"/>
</dbReference>
<dbReference type="PANTHER" id="PTHR16263:SF4">
    <property type="entry name" value="TETRATRICOPEPTIDE REPEAT PROTEIN 38"/>
    <property type="match status" value="1"/>
</dbReference>
<organism evidence="3 4">
    <name type="scientific">Meloidogyne incognita</name>
    <name type="common">Southern root-knot nematode worm</name>
    <name type="synonym">Oxyuris incognita</name>
    <dbReference type="NCBI Taxonomy" id="6306"/>
    <lineage>
        <taxon>Eukaryota</taxon>
        <taxon>Metazoa</taxon>
        <taxon>Ecdysozoa</taxon>
        <taxon>Nematoda</taxon>
        <taxon>Chromadorea</taxon>
        <taxon>Rhabditida</taxon>
        <taxon>Tylenchina</taxon>
        <taxon>Tylenchomorpha</taxon>
        <taxon>Tylenchoidea</taxon>
        <taxon>Meloidogynidae</taxon>
        <taxon>Meloidogyninae</taxon>
        <taxon>Meloidogyne</taxon>
        <taxon>Meloidogyne incognita group</taxon>
    </lineage>
</organism>
<accession>A0A914KX57</accession>
<keyword evidence="3" id="KW-1185">Reference proteome</keyword>
<name>A0A914KX57_MELIC</name>
<dbReference type="AlphaFoldDB" id="A0A914KX57"/>
<reference evidence="4" key="1">
    <citation type="submission" date="2022-11" db="UniProtKB">
        <authorList>
            <consortium name="WormBaseParasite"/>
        </authorList>
    </citation>
    <scope>IDENTIFICATION</scope>
</reference>
<keyword evidence="2" id="KW-0802">TPR repeat</keyword>
<dbReference type="WBParaSite" id="Minc3s00150g06132">
    <property type="protein sequence ID" value="Minc3s00150g06132"/>
    <property type="gene ID" value="Minc3s00150g06132"/>
</dbReference>
<keyword evidence="1" id="KW-0677">Repeat</keyword>
<evidence type="ECO:0000313" key="4">
    <source>
        <dbReference type="WBParaSite" id="Minc3s00150g06132"/>
    </source>
</evidence>
<sequence>MSSHFSTVRRGTILYSTNVLSNFVGHNALFYIEKGDFETALTIYDNELAPKTSKKSFTIMELIDASSLLSRLELERINVGRERWEGLIPLIEPHIGDQIIAFNDAHIAMVLSKLDMENIDGKGNLAYLHAKNISNFVGDKQNIGENAIIMRDFGEKLCSSINLFNKEKYDQAFDDLYSIKSQFSRLSGSHAQKDIFTQFLVCAGLHSQDKDRNKKALDVLQERGAKMKDSALALRLVKRYEEGLFSKR</sequence>
<evidence type="ECO:0000256" key="2">
    <source>
        <dbReference type="ARBA" id="ARBA00022803"/>
    </source>
</evidence>
<dbReference type="Proteomes" id="UP000887563">
    <property type="component" value="Unplaced"/>
</dbReference>
<proteinExistence type="predicted"/>
<dbReference type="PANTHER" id="PTHR16263">
    <property type="entry name" value="TETRATRICOPEPTIDE REPEAT PROTEIN 38"/>
    <property type="match status" value="1"/>
</dbReference>
<evidence type="ECO:0000256" key="1">
    <source>
        <dbReference type="ARBA" id="ARBA00022737"/>
    </source>
</evidence>
<protein>
    <submittedName>
        <fullName evidence="4">Tetratricopeptide repeat protein</fullName>
    </submittedName>
</protein>